<dbReference type="Proteomes" id="UP000004198">
    <property type="component" value="Unassembled WGS sequence"/>
</dbReference>
<accession>C6Q149</accession>
<evidence type="ECO:0000313" key="2">
    <source>
        <dbReference type="Proteomes" id="UP000004198"/>
    </source>
</evidence>
<dbReference type="EMBL" id="ACVI01000130">
    <property type="protein sequence ID" value="EET84785.1"/>
    <property type="molecule type" value="Genomic_DNA"/>
</dbReference>
<dbReference type="STRING" id="536227.Ccar_16155"/>
<dbReference type="KEGG" id="cck:Ccar_16155"/>
<proteinExistence type="predicted"/>
<dbReference type="PATRIC" id="fig|536227.13.peg.3388"/>
<comment type="caution">
    <text evidence="1">The sequence shown here is derived from an EMBL/GenBank/DDBJ whole genome shotgun (WGS) entry which is preliminary data.</text>
</comment>
<dbReference type="eggNOG" id="ENOG502ZG6A">
    <property type="taxonomic scope" value="Bacteria"/>
</dbReference>
<name>C6Q149_9CLOT</name>
<dbReference type="RefSeq" id="WP_007063651.1">
    <property type="nucleotide sequence ID" value="NZ_ACVI01000130.1"/>
</dbReference>
<evidence type="ECO:0000313" key="1">
    <source>
        <dbReference type="EMBL" id="EET84785.1"/>
    </source>
</evidence>
<keyword evidence="2" id="KW-1185">Reference proteome</keyword>
<gene>
    <name evidence="1" type="ORF">CcarbDRAFT_4766</name>
</gene>
<dbReference type="AlphaFoldDB" id="C6Q149"/>
<reference evidence="1 2" key="1">
    <citation type="submission" date="2009-06" db="EMBL/GenBank/DDBJ databases">
        <title>The draft genome of Clostridium carboxidivorans P7.</title>
        <authorList>
            <consortium name="US DOE Joint Genome Institute (JGI-PGF)"/>
            <person name="Lucas S."/>
            <person name="Copeland A."/>
            <person name="Lapidus A."/>
            <person name="Glavina del Rio T."/>
            <person name="Tice H."/>
            <person name="Bruce D."/>
            <person name="Goodwin L."/>
            <person name="Pitluck S."/>
            <person name="Larimer F."/>
            <person name="Land M.L."/>
            <person name="Hauser L."/>
            <person name="Hemme C.L."/>
        </authorList>
    </citation>
    <scope>NUCLEOTIDE SEQUENCE [LARGE SCALE GENOMIC DNA]</scope>
    <source>
        <strain evidence="1 2">P7</strain>
    </source>
</reference>
<protein>
    <submittedName>
        <fullName evidence="1">Uncharacterized protein</fullName>
    </submittedName>
</protein>
<sequence>MGINIYRKNTSNSGNNGNATNEVKQIVKLNVEANHVTNIDNTDNNNFKNIFDVYKITGSQDDVIKLLADFANDESSNFVHSNNVVFDGDMKLKTNFSINSNFNRAMGQGSEYTYSIDKSKYKNVIDITYSDDKVNLNAIPVDELIIANDFISLEGIQNIDKLILVANNVKVILDNGSSWFTWDNMNNKFIAINATIDDVKVNGIDVDIFNSIPSLAWDELLLVNKKIRFAYLLVMNSINDNVKTGSISMQVDINGYYTKSIPGTDYNINLKQNNIEIEFLKNNSYIVNYL</sequence>
<dbReference type="OrthoDB" id="1907966at2"/>
<organism evidence="1 2">
    <name type="scientific">Clostridium carboxidivorans P7</name>
    <dbReference type="NCBI Taxonomy" id="536227"/>
    <lineage>
        <taxon>Bacteria</taxon>
        <taxon>Bacillati</taxon>
        <taxon>Bacillota</taxon>
        <taxon>Clostridia</taxon>
        <taxon>Eubacteriales</taxon>
        <taxon>Clostridiaceae</taxon>
        <taxon>Clostridium</taxon>
    </lineage>
</organism>